<dbReference type="AlphaFoldDB" id="A0A0E9PAJ7"/>
<accession>A0A0E9PAJ7</accession>
<dbReference type="EMBL" id="GBXM01107043">
    <property type="protein sequence ID" value="JAH01534.1"/>
    <property type="molecule type" value="Transcribed_RNA"/>
</dbReference>
<reference evidence="1" key="1">
    <citation type="submission" date="2014-11" db="EMBL/GenBank/DDBJ databases">
        <authorList>
            <person name="Amaro Gonzalez C."/>
        </authorList>
    </citation>
    <scope>NUCLEOTIDE SEQUENCE</scope>
</reference>
<evidence type="ECO:0000313" key="1">
    <source>
        <dbReference type="EMBL" id="JAH01534.1"/>
    </source>
</evidence>
<proteinExistence type="predicted"/>
<name>A0A0E9PAJ7_ANGAN</name>
<reference evidence="1" key="2">
    <citation type="journal article" date="2015" name="Fish Shellfish Immunol.">
        <title>Early steps in the European eel (Anguilla anguilla)-Vibrio vulnificus interaction in the gills: Role of the RtxA13 toxin.</title>
        <authorList>
            <person name="Callol A."/>
            <person name="Pajuelo D."/>
            <person name="Ebbesson L."/>
            <person name="Teles M."/>
            <person name="MacKenzie S."/>
            <person name="Amaro C."/>
        </authorList>
    </citation>
    <scope>NUCLEOTIDE SEQUENCE</scope>
</reference>
<organism evidence="1">
    <name type="scientific">Anguilla anguilla</name>
    <name type="common">European freshwater eel</name>
    <name type="synonym">Muraena anguilla</name>
    <dbReference type="NCBI Taxonomy" id="7936"/>
    <lineage>
        <taxon>Eukaryota</taxon>
        <taxon>Metazoa</taxon>
        <taxon>Chordata</taxon>
        <taxon>Craniata</taxon>
        <taxon>Vertebrata</taxon>
        <taxon>Euteleostomi</taxon>
        <taxon>Actinopterygii</taxon>
        <taxon>Neopterygii</taxon>
        <taxon>Teleostei</taxon>
        <taxon>Anguilliformes</taxon>
        <taxon>Anguillidae</taxon>
        <taxon>Anguilla</taxon>
    </lineage>
</organism>
<sequence>MWNKKTQCIQRFDSGLEKEEEEKKNKKKLNF</sequence>
<protein>
    <submittedName>
        <fullName evidence="1">Uncharacterized protein</fullName>
    </submittedName>
</protein>